<keyword evidence="4" id="KW-0677">Repeat</keyword>
<evidence type="ECO:0000256" key="2">
    <source>
        <dbReference type="ARBA" id="ARBA00022448"/>
    </source>
</evidence>
<feature type="transmembrane region" description="Helical" evidence="7">
    <location>
        <begin position="419"/>
        <end position="449"/>
    </location>
</feature>
<keyword evidence="2" id="KW-0813">Transport</keyword>
<gene>
    <name evidence="9" type="ORF">METZ01_LOCUS55408</name>
</gene>
<dbReference type="GO" id="GO:0006813">
    <property type="term" value="P:potassium ion transport"/>
    <property type="evidence" value="ECO:0007669"/>
    <property type="project" value="InterPro"/>
</dbReference>
<dbReference type="InterPro" id="IPR036721">
    <property type="entry name" value="RCK_C_sf"/>
</dbReference>
<dbReference type="Gene3D" id="3.30.70.1450">
    <property type="entry name" value="Regulator of K+ conductance, C-terminal domain"/>
    <property type="match status" value="2"/>
</dbReference>
<dbReference type="SUPFAM" id="SSF116726">
    <property type="entry name" value="TrkA C-terminal domain-like"/>
    <property type="match status" value="2"/>
</dbReference>
<feature type="transmembrane region" description="Helical" evidence="7">
    <location>
        <begin position="98"/>
        <end position="120"/>
    </location>
</feature>
<dbReference type="GO" id="GO:0005886">
    <property type="term" value="C:plasma membrane"/>
    <property type="evidence" value="ECO:0007669"/>
    <property type="project" value="TreeGrafter"/>
</dbReference>
<feature type="transmembrane region" description="Helical" evidence="7">
    <location>
        <begin position="493"/>
        <end position="516"/>
    </location>
</feature>
<dbReference type="InterPro" id="IPR051679">
    <property type="entry name" value="DASS-Related_Transporters"/>
</dbReference>
<keyword evidence="3 7" id="KW-0812">Transmembrane</keyword>
<feature type="transmembrane region" description="Helical" evidence="7">
    <location>
        <begin position="154"/>
        <end position="178"/>
    </location>
</feature>
<dbReference type="AlphaFoldDB" id="A0A381SGG9"/>
<evidence type="ECO:0000259" key="8">
    <source>
        <dbReference type="PROSITE" id="PS51202"/>
    </source>
</evidence>
<comment type="subcellular location">
    <subcellularLocation>
        <location evidence="1">Membrane</location>
        <topology evidence="1">Multi-pass membrane protein</topology>
    </subcellularLocation>
</comment>
<evidence type="ECO:0000256" key="7">
    <source>
        <dbReference type="SAM" id="Phobius"/>
    </source>
</evidence>
<keyword evidence="5 7" id="KW-1133">Transmembrane helix</keyword>
<dbReference type="PROSITE" id="PS51202">
    <property type="entry name" value="RCK_C"/>
    <property type="match status" value="2"/>
</dbReference>
<feature type="transmembrane region" description="Helical" evidence="7">
    <location>
        <begin position="37"/>
        <end position="53"/>
    </location>
</feature>
<dbReference type="PANTHER" id="PTHR43652:SF2">
    <property type="entry name" value="BASIC AMINO ACID ANTIPORTER YFCC-RELATED"/>
    <property type="match status" value="1"/>
</dbReference>
<evidence type="ECO:0000256" key="1">
    <source>
        <dbReference type="ARBA" id="ARBA00004141"/>
    </source>
</evidence>
<name>A0A381SGG9_9ZZZZ</name>
<dbReference type="InterPro" id="IPR004680">
    <property type="entry name" value="Cit_transptr-like_dom"/>
</dbReference>
<feature type="transmembrane region" description="Helical" evidence="7">
    <location>
        <begin position="585"/>
        <end position="605"/>
    </location>
</feature>
<proteinExistence type="predicted"/>
<protein>
    <recommendedName>
        <fullName evidence="8">RCK C-terminal domain-containing protein</fullName>
    </recommendedName>
</protein>
<dbReference type="EMBL" id="UINC01003017">
    <property type="protein sequence ID" value="SVA02554.1"/>
    <property type="molecule type" value="Genomic_DNA"/>
</dbReference>
<dbReference type="InterPro" id="IPR006037">
    <property type="entry name" value="RCK_C"/>
</dbReference>
<feature type="transmembrane region" description="Helical" evidence="7">
    <location>
        <begin position="126"/>
        <end position="142"/>
    </location>
</feature>
<evidence type="ECO:0000313" key="9">
    <source>
        <dbReference type="EMBL" id="SVA02554.1"/>
    </source>
</evidence>
<accession>A0A381SGG9</accession>
<feature type="domain" description="RCK C-terminal" evidence="8">
    <location>
        <begin position="313"/>
        <end position="400"/>
    </location>
</feature>
<dbReference type="Pfam" id="PF02080">
    <property type="entry name" value="TrkA_C"/>
    <property type="match status" value="2"/>
</dbReference>
<feature type="transmembrane region" description="Helical" evidence="7">
    <location>
        <begin position="6"/>
        <end position="25"/>
    </location>
</feature>
<dbReference type="PANTHER" id="PTHR43652">
    <property type="entry name" value="BASIC AMINO ACID ANTIPORTER YFCC-RELATED"/>
    <property type="match status" value="1"/>
</dbReference>
<keyword evidence="6 7" id="KW-0472">Membrane</keyword>
<feature type="domain" description="RCK C-terminal" evidence="8">
    <location>
        <begin position="217"/>
        <end position="300"/>
    </location>
</feature>
<evidence type="ECO:0000256" key="3">
    <source>
        <dbReference type="ARBA" id="ARBA00022692"/>
    </source>
</evidence>
<sequence length="606" mass="64083">MMFPQIPNLHALGAMALTVLALWAFTRDRYPLEISSFGLLAVLAAGFAIFPFGDLKPAAFFYGLGHEALIAVCALMVVGQGLVVTGALEPIGRYLAKFWGMAPSLALFVTLVLGGVLSAFVNNTPIVVLFLPILISVCLRTGSSASRILMPVGFATLVGGMATTIGTSTNLLVVSIAADLGAVRFSMFDFALPACIASLVGYAYLWLIAPRLLPIRKLELDNASPRLFVGRLVLEEGSPVIGATVQEAHTVAGDTLNILRIRRGDSAIVPNPNETLRGGDRLRVQDTATHLTEYAQALGATLYSSDSSDHAVDETHPLSAEDQSVAEIAVVQGSLLDRTSLASIHFQERYQLVVLALHRQGKDVPSPFEEIDDVVLQQGDVLLVQGDREQIAKLKRSAEFMVLDGSTAVPRTDKAPMAFAITLAVVAAAATGFMPIAVSATSGVLLMLLTGCLRLGSAIRAISPSVFFVVAASLALGTALIETGATGYVTDVFLYVTQGQSPVIVLSALMLLLAILTNVISNNAAAVIGTPIAIGIAAKLGLPYEPFILAVLFGANMSYATPMAYKTNLLVMSAGGYRFSDFVKVGVPLTIIMWLVLTYVLAAIYL</sequence>
<dbReference type="GO" id="GO:0008324">
    <property type="term" value="F:monoatomic cation transmembrane transporter activity"/>
    <property type="evidence" value="ECO:0007669"/>
    <property type="project" value="InterPro"/>
</dbReference>
<evidence type="ECO:0000256" key="5">
    <source>
        <dbReference type="ARBA" id="ARBA00022989"/>
    </source>
</evidence>
<organism evidence="9">
    <name type="scientific">marine metagenome</name>
    <dbReference type="NCBI Taxonomy" id="408172"/>
    <lineage>
        <taxon>unclassified sequences</taxon>
        <taxon>metagenomes</taxon>
        <taxon>ecological metagenomes</taxon>
    </lineage>
</organism>
<evidence type="ECO:0000256" key="6">
    <source>
        <dbReference type="ARBA" id="ARBA00023136"/>
    </source>
</evidence>
<feature type="transmembrane region" description="Helical" evidence="7">
    <location>
        <begin position="59"/>
        <end position="86"/>
    </location>
</feature>
<reference evidence="9" key="1">
    <citation type="submission" date="2018-05" db="EMBL/GenBank/DDBJ databases">
        <authorList>
            <person name="Lanie J.A."/>
            <person name="Ng W.-L."/>
            <person name="Kazmierczak K.M."/>
            <person name="Andrzejewski T.M."/>
            <person name="Davidsen T.M."/>
            <person name="Wayne K.J."/>
            <person name="Tettelin H."/>
            <person name="Glass J.I."/>
            <person name="Rusch D."/>
            <person name="Podicherti R."/>
            <person name="Tsui H.-C.T."/>
            <person name="Winkler M.E."/>
        </authorList>
    </citation>
    <scope>NUCLEOTIDE SEQUENCE</scope>
</reference>
<feature type="transmembrane region" description="Helical" evidence="7">
    <location>
        <begin position="190"/>
        <end position="209"/>
    </location>
</feature>
<feature type="transmembrane region" description="Helical" evidence="7">
    <location>
        <begin position="461"/>
        <end position="481"/>
    </location>
</feature>
<dbReference type="Pfam" id="PF03600">
    <property type="entry name" value="CitMHS"/>
    <property type="match status" value="1"/>
</dbReference>
<evidence type="ECO:0000256" key="4">
    <source>
        <dbReference type="ARBA" id="ARBA00022737"/>
    </source>
</evidence>